<dbReference type="Gene3D" id="1.20.1640.10">
    <property type="entry name" value="Multidrug efflux transporter AcrB transmembrane domain"/>
    <property type="match status" value="2"/>
</dbReference>
<feature type="transmembrane region" description="Helical" evidence="7">
    <location>
        <begin position="788"/>
        <end position="809"/>
    </location>
</feature>
<feature type="transmembrane region" description="Helical" evidence="7">
    <location>
        <begin position="323"/>
        <end position="347"/>
    </location>
</feature>
<evidence type="ECO:0000256" key="6">
    <source>
        <dbReference type="ARBA" id="ARBA00023180"/>
    </source>
</evidence>
<proteinExistence type="inferred from homology"/>
<comment type="similarity">
    <text evidence="2">Belongs to the patched family.</text>
</comment>
<dbReference type="PROSITE" id="PS50156">
    <property type="entry name" value="SSD"/>
    <property type="match status" value="1"/>
</dbReference>
<dbReference type="GO" id="GO:0006897">
    <property type="term" value="P:endocytosis"/>
    <property type="evidence" value="ECO:0007669"/>
    <property type="project" value="TreeGrafter"/>
</dbReference>
<dbReference type="GO" id="GO:0030659">
    <property type="term" value="C:cytoplasmic vesicle membrane"/>
    <property type="evidence" value="ECO:0007669"/>
    <property type="project" value="TreeGrafter"/>
</dbReference>
<reference evidence="11" key="1">
    <citation type="submission" date="2016-04" db="UniProtKB">
        <authorList>
            <consortium name="WormBaseParasite"/>
        </authorList>
    </citation>
    <scope>IDENTIFICATION</scope>
</reference>
<dbReference type="InterPro" id="IPR000731">
    <property type="entry name" value="SSD"/>
</dbReference>
<dbReference type="Proteomes" id="UP000280834">
    <property type="component" value="Unassembled WGS sequence"/>
</dbReference>
<feature type="transmembrane region" description="Helical" evidence="7">
    <location>
        <begin position="735"/>
        <end position="755"/>
    </location>
</feature>
<comment type="subcellular location">
    <subcellularLocation>
        <location evidence="1">Membrane</location>
        <topology evidence="1">Multi-pass membrane protein</topology>
    </subcellularLocation>
</comment>
<dbReference type="STRING" id="42155.A0A0R3QJP1"/>
<protein>
    <submittedName>
        <fullName evidence="11">SSD domain-containing protein</fullName>
    </submittedName>
</protein>
<accession>A0A0R3QJP1</accession>
<dbReference type="InterPro" id="IPR051697">
    <property type="entry name" value="Patched_domain-protein"/>
</dbReference>
<dbReference type="InterPro" id="IPR003392">
    <property type="entry name" value="PTHD_SSD"/>
</dbReference>
<dbReference type="GO" id="GO:0005886">
    <property type="term" value="C:plasma membrane"/>
    <property type="evidence" value="ECO:0007669"/>
    <property type="project" value="TreeGrafter"/>
</dbReference>
<dbReference type="AlphaFoldDB" id="A0A0R3QJP1"/>
<evidence type="ECO:0000313" key="9">
    <source>
        <dbReference type="EMBL" id="VDO20326.1"/>
    </source>
</evidence>
<dbReference type="Pfam" id="PF02460">
    <property type="entry name" value="Patched"/>
    <property type="match status" value="1"/>
</dbReference>
<evidence type="ECO:0000313" key="10">
    <source>
        <dbReference type="Proteomes" id="UP000280834"/>
    </source>
</evidence>
<dbReference type="SUPFAM" id="SSF82866">
    <property type="entry name" value="Multidrug efflux transporter AcrB transmembrane domain"/>
    <property type="match status" value="2"/>
</dbReference>
<evidence type="ECO:0000256" key="3">
    <source>
        <dbReference type="ARBA" id="ARBA00022692"/>
    </source>
</evidence>
<feature type="domain" description="SSD" evidence="8">
    <location>
        <begin position="322"/>
        <end position="459"/>
    </location>
</feature>
<dbReference type="WBParaSite" id="BTMF_0000777101-mRNA-1">
    <property type="protein sequence ID" value="BTMF_0000777101-mRNA-1"/>
    <property type="gene ID" value="BTMF_0000777101"/>
</dbReference>
<keyword evidence="5 7" id="KW-0472">Membrane</keyword>
<evidence type="ECO:0000256" key="5">
    <source>
        <dbReference type="ARBA" id="ARBA00023136"/>
    </source>
</evidence>
<evidence type="ECO:0000259" key="8">
    <source>
        <dbReference type="PROSITE" id="PS50156"/>
    </source>
</evidence>
<sequence length="913" mass="104098">MHLSSFYSFSTEPGSQTRLVQFVNLLHRRWSYFIADHVSGAIIISVLVSIVCATKVVTTPFKNDLMGFIPYGARSREEYAVQEEFTNHSGKGILLMALIVAKDSGSTLKAEILKEAVENGFEVQLERFRAHQPLNDRISLNYPISKMYGHAFNIQMNFNGIELKNDTLIMDNKINSSVTETTNYAPFITNMVSAKMIKLVYRGERVGDWTVKQTRQYELGIVRYFQHEKLISDIRNTCSFFLQKDEEALNVKLIPLAAMSNDYKPKHIRVLMVSFHYIDYEISRAGLSILPYLVVGFCIMFICSAISTTVSAIYMQQMSIYKIYLALFACICPLMANATAIGLLLTVGVRYDAILSVTPLLTLAIGVDDAYLMIHAWQRVTRECILHPVKDDCVPYRLALVLEETGPAILISALTNILADVVGSVSGSPSITVLCFGNMSSIFMDYVYQLTFYSAIMCVAGHFEMKMAAEQQNTHLIKIDNEKKGTIINYDTKNSQDFRERAKNICTFILDDYVTLVTNKFFAVGVFCSWVLLIIISIFGITQIKIELTSEKLFPLDSPLIELNDLLQWYQIPEHTMPQFYVNNPGNLSNMYRFQRLNQMIYELEHMNGSWGAQSTNYFIRDFIDFEKQWNEADYNNDSLNGSILLREDDLPIFLDWPEYQRWRGFLILDETTGHLLRFFFTTAYYGENLKDWPQRGVLLNKWRDIIDKYREFNVTVFMDDAIFLDLIDNMTTDAWQSALGILLCMAFISFIFLYDIFTVAVVSVAIVSIMTGIVGILTLMGLNLEPIMMAAMLISMGFSVDIPAHVAYHYNSNGITTNRQLAVKDKLRICFASVALPALQASISTSLCLFGLFFKELYIAQVFVKTMLLCIFLCVFHGLLIIPCMLVLTDLVMQFCRRLRRHEIISPAVFSS</sequence>
<keyword evidence="10" id="KW-1185">Reference proteome</keyword>
<feature type="transmembrane region" description="Helical" evidence="7">
    <location>
        <begin position="289"/>
        <end position="314"/>
    </location>
</feature>
<dbReference type="GO" id="GO:0018996">
    <property type="term" value="P:molting cycle, collagen and cuticulin-based cuticle"/>
    <property type="evidence" value="ECO:0007669"/>
    <property type="project" value="TreeGrafter"/>
</dbReference>
<keyword evidence="4 7" id="KW-1133">Transmembrane helix</keyword>
<feature type="transmembrane region" description="Helical" evidence="7">
    <location>
        <begin position="762"/>
        <end position="782"/>
    </location>
</feature>
<evidence type="ECO:0000256" key="1">
    <source>
        <dbReference type="ARBA" id="ARBA00004141"/>
    </source>
</evidence>
<evidence type="ECO:0000256" key="4">
    <source>
        <dbReference type="ARBA" id="ARBA00022989"/>
    </source>
</evidence>
<feature type="transmembrane region" description="Helical" evidence="7">
    <location>
        <begin position="830"/>
        <end position="855"/>
    </location>
</feature>
<evidence type="ECO:0000256" key="7">
    <source>
        <dbReference type="SAM" id="Phobius"/>
    </source>
</evidence>
<organism evidence="11">
    <name type="scientific">Brugia timori</name>
    <dbReference type="NCBI Taxonomy" id="42155"/>
    <lineage>
        <taxon>Eukaryota</taxon>
        <taxon>Metazoa</taxon>
        <taxon>Ecdysozoa</taxon>
        <taxon>Nematoda</taxon>
        <taxon>Chromadorea</taxon>
        <taxon>Rhabditida</taxon>
        <taxon>Spirurina</taxon>
        <taxon>Spiruromorpha</taxon>
        <taxon>Filarioidea</taxon>
        <taxon>Onchocercidae</taxon>
        <taxon>Brugia</taxon>
    </lineage>
</organism>
<reference evidence="9 10" key="2">
    <citation type="submission" date="2018-11" db="EMBL/GenBank/DDBJ databases">
        <authorList>
            <consortium name="Pathogen Informatics"/>
        </authorList>
    </citation>
    <scope>NUCLEOTIDE SEQUENCE [LARGE SCALE GENOMIC DNA]</scope>
</reference>
<dbReference type="EMBL" id="UZAG01015442">
    <property type="protein sequence ID" value="VDO20326.1"/>
    <property type="molecule type" value="Genomic_DNA"/>
</dbReference>
<keyword evidence="3 7" id="KW-0812">Transmembrane</keyword>
<dbReference type="PANTHER" id="PTHR10796:SF88">
    <property type="entry name" value="SSD DOMAIN-CONTAINING PROTEIN"/>
    <property type="match status" value="1"/>
</dbReference>
<evidence type="ECO:0000313" key="11">
    <source>
        <dbReference type="WBParaSite" id="BTMF_0000777101-mRNA-1"/>
    </source>
</evidence>
<gene>
    <name evidence="9" type="ORF">BTMF_LOCUS5885</name>
</gene>
<dbReference type="PANTHER" id="PTHR10796">
    <property type="entry name" value="PATCHED-RELATED"/>
    <property type="match status" value="1"/>
</dbReference>
<feature type="transmembrane region" description="Helical" evidence="7">
    <location>
        <begin position="521"/>
        <end position="541"/>
    </location>
</feature>
<keyword evidence="6" id="KW-0325">Glycoprotein</keyword>
<name>A0A0R3QJP1_9BILA</name>
<feature type="transmembrane region" description="Helical" evidence="7">
    <location>
        <begin position="867"/>
        <end position="893"/>
    </location>
</feature>
<evidence type="ECO:0000256" key="2">
    <source>
        <dbReference type="ARBA" id="ARBA00005585"/>
    </source>
</evidence>